<accession>A0A1J7J9I5</accession>
<organism evidence="1 2">
    <name type="scientific">Coniochaeta ligniaria NRRL 30616</name>
    <dbReference type="NCBI Taxonomy" id="1408157"/>
    <lineage>
        <taxon>Eukaryota</taxon>
        <taxon>Fungi</taxon>
        <taxon>Dikarya</taxon>
        <taxon>Ascomycota</taxon>
        <taxon>Pezizomycotina</taxon>
        <taxon>Sordariomycetes</taxon>
        <taxon>Sordariomycetidae</taxon>
        <taxon>Coniochaetales</taxon>
        <taxon>Coniochaetaceae</taxon>
        <taxon>Coniochaeta</taxon>
    </lineage>
</organism>
<name>A0A1J7J9I5_9PEZI</name>
<dbReference type="Proteomes" id="UP000182658">
    <property type="component" value="Unassembled WGS sequence"/>
</dbReference>
<dbReference type="AlphaFoldDB" id="A0A1J7J9I5"/>
<gene>
    <name evidence="1" type="ORF">CONLIGDRAFT_685821</name>
</gene>
<keyword evidence="2" id="KW-1185">Reference proteome</keyword>
<evidence type="ECO:0000313" key="2">
    <source>
        <dbReference type="Proteomes" id="UP000182658"/>
    </source>
</evidence>
<dbReference type="InParanoid" id="A0A1J7J9I5"/>
<protein>
    <submittedName>
        <fullName evidence="1">Uncharacterized protein</fullName>
    </submittedName>
</protein>
<sequence length="91" mass="9799">MRLTTLQKRWHLTVRIPAKLTQGGNRDTLTAAATGCVVDKCGIDVATGTVLPATKQFCANVDTSIRSSPDTTETDDCVGDVRVDVCRVLHL</sequence>
<reference evidence="1 2" key="1">
    <citation type="submission" date="2016-10" db="EMBL/GenBank/DDBJ databases">
        <title>Draft genome sequence of Coniochaeta ligniaria NRRL30616, a lignocellulolytic fungus for bioabatement of inhibitors in plant biomass hydrolysates.</title>
        <authorList>
            <consortium name="DOE Joint Genome Institute"/>
            <person name="Jimenez D.J."/>
            <person name="Hector R.E."/>
            <person name="Riley R."/>
            <person name="Sun H."/>
            <person name="Grigoriev I.V."/>
            <person name="Van Elsas J.D."/>
            <person name="Nichols N.N."/>
        </authorList>
    </citation>
    <scope>NUCLEOTIDE SEQUENCE [LARGE SCALE GENOMIC DNA]</scope>
    <source>
        <strain evidence="1 2">NRRL 30616</strain>
    </source>
</reference>
<dbReference type="OrthoDB" id="3767534at2759"/>
<dbReference type="EMBL" id="KV875104">
    <property type="protein sequence ID" value="OIW24194.1"/>
    <property type="molecule type" value="Genomic_DNA"/>
</dbReference>
<proteinExistence type="predicted"/>
<evidence type="ECO:0000313" key="1">
    <source>
        <dbReference type="EMBL" id="OIW24194.1"/>
    </source>
</evidence>